<keyword evidence="7" id="KW-1185">Reference proteome</keyword>
<evidence type="ECO:0000313" key="6">
    <source>
        <dbReference type="EMBL" id="KAH8096752.1"/>
    </source>
</evidence>
<feature type="transmembrane region" description="Helical" evidence="5">
    <location>
        <begin position="12"/>
        <end position="36"/>
    </location>
</feature>
<dbReference type="EMBL" id="JAEVFJ010000022">
    <property type="protein sequence ID" value="KAH8096752.1"/>
    <property type="molecule type" value="Genomic_DNA"/>
</dbReference>
<organism evidence="6 7">
    <name type="scientific">Cristinia sonorae</name>
    <dbReference type="NCBI Taxonomy" id="1940300"/>
    <lineage>
        <taxon>Eukaryota</taxon>
        <taxon>Fungi</taxon>
        <taxon>Dikarya</taxon>
        <taxon>Basidiomycota</taxon>
        <taxon>Agaricomycotina</taxon>
        <taxon>Agaricomycetes</taxon>
        <taxon>Agaricomycetidae</taxon>
        <taxon>Agaricales</taxon>
        <taxon>Pleurotineae</taxon>
        <taxon>Stephanosporaceae</taxon>
        <taxon>Cristinia</taxon>
    </lineage>
</organism>
<protein>
    <submittedName>
        <fullName evidence="6">Uncharacterized protein</fullName>
    </submittedName>
</protein>
<gene>
    <name evidence="6" type="ORF">BXZ70DRAFT_313540</name>
</gene>
<evidence type="ECO:0000256" key="3">
    <source>
        <dbReference type="ARBA" id="ARBA00022989"/>
    </source>
</evidence>
<dbReference type="Proteomes" id="UP000813824">
    <property type="component" value="Unassembled WGS sequence"/>
</dbReference>
<sequence length="169" mass="17615">MTVVRHDSPSAYALAFPVIAGFGSGALFSATEYPVLAPLAVAEHSGALIVQVFVQSLGGLLGISVGAGLLQHGLDGRLSSAQLGSTASHALFYEIIPTIRSLPDPSKIAVEVAFGESLDAVWRAMSGVAIVGLLSCVLMRHVSIPSGLDERVLQEDAVTETKRVQTHIV</sequence>
<name>A0A8K0ULM8_9AGAR</name>
<evidence type="ECO:0000313" key="7">
    <source>
        <dbReference type="Proteomes" id="UP000813824"/>
    </source>
</evidence>
<accession>A0A8K0ULM8</accession>
<feature type="transmembrane region" description="Helical" evidence="5">
    <location>
        <begin position="48"/>
        <end position="70"/>
    </location>
</feature>
<keyword evidence="3 5" id="KW-1133">Transmembrane helix</keyword>
<evidence type="ECO:0000256" key="2">
    <source>
        <dbReference type="ARBA" id="ARBA00022692"/>
    </source>
</evidence>
<dbReference type="GO" id="GO:0005886">
    <property type="term" value="C:plasma membrane"/>
    <property type="evidence" value="ECO:0007669"/>
    <property type="project" value="TreeGrafter"/>
</dbReference>
<dbReference type="PANTHER" id="PTHR23501:SF102">
    <property type="entry name" value="DRUG TRANSPORTER, PUTATIVE (AFU_ORTHOLOGUE AFUA_3G08530)-RELATED"/>
    <property type="match status" value="1"/>
</dbReference>
<dbReference type="PANTHER" id="PTHR23501">
    <property type="entry name" value="MAJOR FACILITATOR SUPERFAMILY"/>
    <property type="match status" value="1"/>
</dbReference>
<evidence type="ECO:0000256" key="4">
    <source>
        <dbReference type="ARBA" id="ARBA00023136"/>
    </source>
</evidence>
<proteinExistence type="predicted"/>
<keyword evidence="2 5" id="KW-0812">Transmembrane</keyword>
<comment type="subcellular location">
    <subcellularLocation>
        <location evidence="1">Membrane</location>
        <topology evidence="1">Multi-pass membrane protein</topology>
    </subcellularLocation>
</comment>
<keyword evidence="4 5" id="KW-0472">Membrane</keyword>
<evidence type="ECO:0000256" key="1">
    <source>
        <dbReference type="ARBA" id="ARBA00004141"/>
    </source>
</evidence>
<comment type="caution">
    <text evidence="6">The sequence shown here is derived from an EMBL/GenBank/DDBJ whole genome shotgun (WGS) entry which is preliminary data.</text>
</comment>
<dbReference type="GO" id="GO:0022857">
    <property type="term" value="F:transmembrane transporter activity"/>
    <property type="evidence" value="ECO:0007669"/>
    <property type="project" value="TreeGrafter"/>
</dbReference>
<dbReference type="AlphaFoldDB" id="A0A8K0ULM8"/>
<dbReference type="OrthoDB" id="3437016at2759"/>
<reference evidence="6" key="1">
    <citation type="journal article" date="2021" name="New Phytol.">
        <title>Evolutionary innovations through gain and loss of genes in the ectomycorrhizal Boletales.</title>
        <authorList>
            <person name="Wu G."/>
            <person name="Miyauchi S."/>
            <person name="Morin E."/>
            <person name="Kuo A."/>
            <person name="Drula E."/>
            <person name="Varga T."/>
            <person name="Kohler A."/>
            <person name="Feng B."/>
            <person name="Cao Y."/>
            <person name="Lipzen A."/>
            <person name="Daum C."/>
            <person name="Hundley H."/>
            <person name="Pangilinan J."/>
            <person name="Johnson J."/>
            <person name="Barry K."/>
            <person name="LaButti K."/>
            <person name="Ng V."/>
            <person name="Ahrendt S."/>
            <person name="Min B."/>
            <person name="Choi I.G."/>
            <person name="Park H."/>
            <person name="Plett J.M."/>
            <person name="Magnuson J."/>
            <person name="Spatafora J.W."/>
            <person name="Nagy L.G."/>
            <person name="Henrissat B."/>
            <person name="Grigoriev I.V."/>
            <person name="Yang Z.L."/>
            <person name="Xu J."/>
            <person name="Martin F.M."/>
        </authorList>
    </citation>
    <scope>NUCLEOTIDE SEQUENCE</scope>
    <source>
        <strain evidence="6">KKN 215</strain>
    </source>
</reference>
<evidence type="ECO:0000256" key="5">
    <source>
        <dbReference type="SAM" id="Phobius"/>
    </source>
</evidence>